<dbReference type="EMBL" id="JACEOL010000001">
    <property type="protein sequence ID" value="MBA4600807.1"/>
    <property type="molecule type" value="Genomic_DNA"/>
</dbReference>
<dbReference type="Proteomes" id="UP000538292">
    <property type="component" value="Unassembled WGS sequence"/>
</dbReference>
<organism evidence="1 2">
    <name type="scientific">Thermoactinomyces mirandus</name>
    <dbReference type="NCBI Taxonomy" id="2756294"/>
    <lineage>
        <taxon>Bacteria</taxon>
        <taxon>Bacillati</taxon>
        <taxon>Bacillota</taxon>
        <taxon>Bacilli</taxon>
        <taxon>Bacillales</taxon>
        <taxon>Thermoactinomycetaceae</taxon>
        <taxon>Thermoactinomyces</taxon>
    </lineage>
</organism>
<dbReference type="AlphaFoldDB" id="A0A7W1XPB9"/>
<accession>A0A7W1XPB9</accession>
<gene>
    <name evidence="1" type="ORF">H2C83_00405</name>
</gene>
<dbReference type="RefSeq" id="WP_181736654.1">
    <property type="nucleotide sequence ID" value="NZ_JACEOL010000001.1"/>
</dbReference>
<sequence>MKREIVLQLDYQAKQILLNALKSHKTIRKVEINRNSKKNLPSYFDEALILEDLMSQVNEQWNKALPSSSSSQPRS</sequence>
<proteinExistence type="predicted"/>
<reference evidence="1 2" key="1">
    <citation type="submission" date="2020-07" db="EMBL/GenBank/DDBJ databases">
        <title>Thermoactinomyces phylogeny.</title>
        <authorList>
            <person name="Dunlap C."/>
        </authorList>
    </citation>
    <scope>NUCLEOTIDE SEQUENCE [LARGE SCALE GENOMIC DNA]</scope>
    <source>
        <strain evidence="1 2">AMNI-1</strain>
    </source>
</reference>
<name>A0A7W1XPB9_9BACL</name>
<keyword evidence="2" id="KW-1185">Reference proteome</keyword>
<evidence type="ECO:0000313" key="1">
    <source>
        <dbReference type="EMBL" id="MBA4600807.1"/>
    </source>
</evidence>
<protein>
    <submittedName>
        <fullName evidence="1">Uncharacterized protein</fullName>
    </submittedName>
</protein>
<evidence type="ECO:0000313" key="2">
    <source>
        <dbReference type="Proteomes" id="UP000538292"/>
    </source>
</evidence>
<comment type="caution">
    <text evidence="1">The sequence shown here is derived from an EMBL/GenBank/DDBJ whole genome shotgun (WGS) entry which is preliminary data.</text>
</comment>